<sequence length="102" mass="11681">MGSKNIEEKFNVKISYSLENSEKKTENTLHKTLQDRQANRCRLRERLKGVIKKGVKVFFMDESGISHDPSRVCMLLGLIIQVLMFSLVFPCLMVSLVLCSQC</sequence>
<protein>
    <submittedName>
        <fullName evidence="2">Uncharacterized protein</fullName>
    </submittedName>
</protein>
<accession>C3NA80</accession>
<keyword evidence="1" id="KW-1133">Transmembrane helix</keyword>
<evidence type="ECO:0000313" key="2">
    <source>
        <dbReference type="EMBL" id="ACP46673.1"/>
    </source>
</evidence>
<dbReference type="AlphaFoldDB" id="C3NA80"/>
<evidence type="ECO:0000313" key="3">
    <source>
        <dbReference type="Proteomes" id="UP000002308"/>
    </source>
</evidence>
<reference evidence="2 3" key="1">
    <citation type="journal article" date="2009" name="Proc. Natl. Acad. Sci. U.S.A.">
        <title>Biogeography of the Sulfolobus islandicus pan-genome.</title>
        <authorList>
            <person name="Reno M.L."/>
            <person name="Held N.L."/>
            <person name="Fields C.J."/>
            <person name="Burke P.V."/>
            <person name="Whitaker R.J."/>
        </authorList>
    </citation>
    <scope>NUCLEOTIDE SEQUENCE [LARGE SCALE GENOMIC DNA]</scope>
    <source>
        <strain evidence="3">Y.G.57.14 / Yellowstone #1</strain>
    </source>
</reference>
<gene>
    <name evidence="2" type="ordered locus">YG5714_3000</name>
</gene>
<dbReference type="KEGG" id="siy:YG5714_3000"/>
<keyword evidence="1" id="KW-0812">Transmembrane</keyword>
<feature type="transmembrane region" description="Helical" evidence="1">
    <location>
        <begin position="72"/>
        <end position="98"/>
    </location>
</feature>
<keyword evidence="1" id="KW-0472">Membrane</keyword>
<organism evidence="2 3">
    <name type="scientific">Saccharolobus islandicus (strain Y.G.57.14 / Yellowstone #1)</name>
    <name type="common">Sulfolobus islandicus</name>
    <dbReference type="NCBI Taxonomy" id="439386"/>
    <lineage>
        <taxon>Archaea</taxon>
        <taxon>Thermoproteota</taxon>
        <taxon>Thermoprotei</taxon>
        <taxon>Sulfolobales</taxon>
        <taxon>Sulfolobaceae</taxon>
        <taxon>Saccharolobus</taxon>
    </lineage>
</organism>
<name>C3NA80_SACI7</name>
<dbReference type="HOGENOM" id="CLU_170080_0_0_2"/>
<proteinExistence type="predicted"/>
<dbReference type="Proteomes" id="UP000002308">
    <property type="component" value="Chromosome"/>
</dbReference>
<evidence type="ECO:0000256" key="1">
    <source>
        <dbReference type="SAM" id="Phobius"/>
    </source>
</evidence>
<dbReference type="EMBL" id="CP001403">
    <property type="protein sequence ID" value="ACP46673.1"/>
    <property type="molecule type" value="Genomic_DNA"/>
</dbReference>